<reference evidence="3" key="1">
    <citation type="journal article" date="2011" name="Nature">
        <title>Genome sequence and analysis of the tuber crop potato.</title>
        <authorList>
            <consortium name="The Potato Genome Sequencing Consortium"/>
        </authorList>
    </citation>
    <scope>NUCLEOTIDE SEQUENCE [LARGE SCALE GENOMIC DNA]</scope>
    <source>
        <strain evidence="3">cv. DM1-3 516 R44</strain>
    </source>
</reference>
<proteinExistence type="predicted"/>
<feature type="compositionally biased region" description="Basic and acidic residues" evidence="1">
    <location>
        <begin position="69"/>
        <end position="85"/>
    </location>
</feature>
<protein>
    <recommendedName>
        <fullName evidence="4">Polyprotein protein</fullName>
    </recommendedName>
</protein>
<evidence type="ECO:0000313" key="2">
    <source>
        <dbReference type="EnsemblPlants" id="PGSC0003DMT400086407"/>
    </source>
</evidence>
<reference evidence="2" key="2">
    <citation type="submission" date="2015-06" db="UniProtKB">
        <authorList>
            <consortium name="EnsemblPlants"/>
        </authorList>
    </citation>
    <scope>IDENTIFICATION</scope>
    <source>
        <strain evidence="2">DM1-3 516 R44</strain>
    </source>
</reference>
<dbReference type="Gramene" id="PGSC0003DMT400086407">
    <property type="protein sequence ID" value="PGSC0003DMT400086407"/>
    <property type="gene ID" value="PGSC0003DMG400035978"/>
</dbReference>
<evidence type="ECO:0000256" key="1">
    <source>
        <dbReference type="SAM" id="MobiDB-lite"/>
    </source>
</evidence>
<feature type="region of interest" description="Disordered" evidence="1">
    <location>
        <begin position="57"/>
        <end position="91"/>
    </location>
</feature>
<evidence type="ECO:0008006" key="4">
    <source>
        <dbReference type="Google" id="ProtNLM"/>
    </source>
</evidence>
<name>M1DBN9_SOLTU</name>
<dbReference type="PaxDb" id="4113-PGSC0003DMT400086407"/>
<keyword evidence="3" id="KW-1185">Reference proteome</keyword>
<dbReference type="Proteomes" id="UP000011115">
    <property type="component" value="Unassembled WGS sequence"/>
</dbReference>
<sequence length="91" mass="10000">MIDAHGLALDSLTLRVEAYVSRADEDAESEDETDDEELGVRDVVVYDALEDLEGAMAKDQGKDITGQKGAEKTKKMKKIKVDNRQDPSANC</sequence>
<evidence type="ECO:0000313" key="3">
    <source>
        <dbReference type="Proteomes" id="UP000011115"/>
    </source>
</evidence>
<dbReference type="InParanoid" id="M1DBN9"/>
<dbReference type="AlphaFoldDB" id="M1DBN9"/>
<organism evidence="2 3">
    <name type="scientific">Solanum tuberosum</name>
    <name type="common">Potato</name>
    <dbReference type="NCBI Taxonomy" id="4113"/>
    <lineage>
        <taxon>Eukaryota</taxon>
        <taxon>Viridiplantae</taxon>
        <taxon>Streptophyta</taxon>
        <taxon>Embryophyta</taxon>
        <taxon>Tracheophyta</taxon>
        <taxon>Spermatophyta</taxon>
        <taxon>Magnoliopsida</taxon>
        <taxon>eudicotyledons</taxon>
        <taxon>Gunneridae</taxon>
        <taxon>Pentapetalae</taxon>
        <taxon>asterids</taxon>
        <taxon>lamiids</taxon>
        <taxon>Solanales</taxon>
        <taxon>Solanaceae</taxon>
        <taxon>Solanoideae</taxon>
        <taxon>Solaneae</taxon>
        <taxon>Solanum</taxon>
    </lineage>
</organism>
<dbReference type="EnsemblPlants" id="PGSC0003DMT400086407">
    <property type="protein sequence ID" value="PGSC0003DMT400086407"/>
    <property type="gene ID" value="PGSC0003DMG400035978"/>
</dbReference>
<accession>M1DBN9</accession>
<dbReference type="HOGENOM" id="CLU_2431277_0_0_1"/>